<dbReference type="InterPro" id="IPR051546">
    <property type="entry name" value="Aspartate_Ammonia-Lyase"/>
</dbReference>
<dbReference type="InterPro" id="IPR022761">
    <property type="entry name" value="Fumarate_lyase_N"/>
</dbReference>
<dbReference type="PRINTS" id="PR00149">
    <property type="entry name" value="FUMRATELYASE"/>
</dbReference>
<dbReference type="EMBL" id="JAKNCT010000003">
    <property type="protein sequence ID" value="MCG5030443.1"/>
    <property type="molecule type" value="Genomic_DNA"/>
</dbReference>
<protein>
    <submittedName>
        <fullName evidence="2">Lyase</fullName>
    </submittedName>
</protein>
<keyword evidence="3" id="KW-1185">Reference proteome</keyword>
<dbReference type="PANTHER" id="PTHR42696">
    <property type="entry name" value="ASPARTATE AMMONIA-LYASE"/>
    <property type="match status" value="1"/>
</dbReference>
<keyword evidence="2" id="KW-0456">Lyase</keyword>
<dbReference type="SUPFAM" id="SSF48557">
    <property type="entry name" value="L-aspartase-like"/>
    <property type="match status" value="1"/>
</dbReference>
<sequence length="484" mass="53499">MRIEKDALGELPVPDEAYYGIQTVRCSGNYDVTRHTYSEYPEVIRAMAEVKKACAITNAQISALDRRKSEAIVQACDEMIAGRFDKEFRVKIYRSQGTGVNMNTNEVLANRANEILTGHRGYDQVHPNTHVNMCQSSNDVFPTAENIVFHRLIDKLGKSAEHFETVLRSKALEFKDTVRLARTGMQDAVPNTWGQVFGGWQCMIQRTRRALLSYSSVFQNIVLGGTAVGTGMGQQPGYAEHIYQNLSSVLGFEVRWARMDNEVIPDSAIFDGMRNTDHQMMLAAHVKALATAAGRIASDLMLVSSGPRSGLREVTLPKFGKGSSSYELGNEPYLPEVMMQVAHQAIAAEQMATYAANEDQLDHGSSNSGGFIELIDTMKTLTQALLLFADQCVAGVRVDEEVCLRNAEYSGSLSTMVSALYGYPTGVKIAKLAAKEGITCKEAALQEHLLPPGVAEELFDVRRLTDRKATVEMFRKYGKLRKIS</sequence>
<dbReference type="RefSeq" id="WP_237978100.1">
    <property type="nucleotide sequence ID" value="NZ_JAKNCT010000003.1"/>
</dbReference>
<organism evidence="2 3">
    <name type="scientific">Mesosutterella porci</name>
    <dbReference type="NCBI Taxonomy" id="2915351"/>
    <lineage>
        <taxon>Bacteria</taxon>
        <taxon>Pseudomonadati</taxon>
        <taxon>Pseudomonadota</taxon>
        <taxon>Betaproteobacteria</taxon>
        <taxon>Burkholderiales</taxon>
        <taxon>Sutterellaceae</taxon>
        <taxon>Mesosutterella</taxon>
    </lineage>
</organism>
<reference evidence="2 3" key="1">
    <citation type="submission" date="2022-02" db="EMBL/GenBank/DDBJ databases">
        <title>Mesosutterella porci, a novel member of the family Sutterellaceae from pig feces.</title>
        <authorList>
            <person name="Wylensek D."/>
            <person name="Clavel T."/>
        </authorList>
    </citation>
    <scope>NUCLEOTIDE SEQUENCE [LARGE SCALE GENOMIC DNA]</scope>
    <source>
        <strain evidence="3">oilRF-744-wt-GAM-9</strain>
    </source>
</reference>
<evidence type="ECO:0000313" key="2">
    <source>
        <dbReference type="EMBL" id="MCG5030443.1"/>
    </source>
</evidence>
<proteinExistence type="predicted"/>
<accession>A0ABS9MQZ4</accession>
<dbReference type="Gene3D" id="1.20.200.10">
    <property type="entry name" value="Fumarase/aspartase (Central domain)"/>
    <property type="match status" value="1"/>
</dbReference>
<gene>
    <name evidence="2" type="ORF">MAF45_03140</name>
</gene>
<dbReference type="Gene3D" id="1.10.275.10">
    <property type="entry name" value="Fumarase/aspartase (N-terminal domain)"/>
    <property type="match status" value="1"/>
</dbReference>
<dbReference type="PANTHER" id="PTHR42696:SF2">
    <property type="entry name" value="ASPARTATE AMMONIA-LYASE"/>
    <property type="match status" value="1"/>
</dbReference>
<comment type="caution">
    <text evidence="2">The sequence shown here is derived from an EMBL/GenBank/DDBJ whole genome shotgun (WGS) entry which is preliminary data.</text>
</comment>
<dbReference type="InterPro" id="IPR024083">
    <property type="entry name" value="Fumarase/histidase_N"/>
</dbReference>
<dbReference type="Proteomes" id="UP001297600">
    <property type="component" value="Unassembled WGS sequence"/>
</dbReference>
<dbReference type="InterPro" id="IPR000362">
    <property type="entry name" value="Fumarate_lyase_fam"/>
</dbReference>
<evidence type="ECO:0000259" key="1">
    <source>
        <dbReference type="Pfam" id="PF00206"/>
    </source>
</evidence>
<evidence type="ECO:0000313" key="3">
    <source>
        <dbReference type="Proteomes" id="UP001297600"/>
    </source>
</evidence>
<name>A0ABS9MQZ4_9BURK</name>
<dbReference type="Gene3D" id="1.10.40.30">
    <property type="entry name" value="Fumarase/aspartase (C-terminal domain)"/>
    <property type="match status" value="1"/>
</dbReference>
<dbReference type="InterPro" id="IPR008948">
    <property type="entry name" value="L-Aspartase-like"/>
</dbReference>
<dbReference type="Pfam" id="PF00206">
    <property type="entry name" value="Lyase_1"/>
    <property type="match status" value="1"/>
</dbReference>
<dbReference type="GO" id="GO:0016829">
    <property type="term" value="F:lyase activity"/>
    <property type="evidence" value="ECO:0007669"/>
    <property type="project" value="UniProtKB-KW"/>
</dbReference>
<feature type="domain" description="Fumarate lyase N-terminal" evidence="1">
    <location>
        <begin position="10"/>
        <end position="344"/>
    </location>
</feature>